<feature type="region of interest" description="Disordered" evidence="1">
    <location>
        <begin position="253"/>
        <end position="272"/>
    </location>
</feature>
<feature type="compositionally biased region" description="Low complexity" evidence="1">
    <location>
        <begin position="126"/>
        <end position="135"/>
    </location>
</feature>
<sequence>MAHQHVIQHKLVPKARLLEKEGQRDERLRWVQEQHASTDAINVARRLSTDIIVNTNREGRRNQHLMDYRIQSTVDVPISRPFSPSGEVSDDDTTLVPSSNQLSQQLTSSSPEHQDHEVIDSDSEEYYSASSQQGSVTEDDDAQITQSPLDADDGSAATAPASLLGPGPSDDMGGGDILAGEAVAARLTTGIAPVTDAGPIIGETVEISRGRLPTRRTATAAADAPEVPEVRRSARIQQARELNIRRNCKHRIVKKSTVEKAKGNKKASKKKK</sequence>
<keyword evidence="3" id="KW-1185">Reference proteome</keyword>
<dbReference type="Proteomes" id="UP000823405">
    <property type="component" value="Unassembled WGS sequence"/>
</dbReference>
<evidence type="ECO:0000256" key="1">
    <source>
        <dbReference type="SAM" id="MobiDB-lite"/>
    </source>
</evidence>
<dbReference type="EMBL" id="JAAAIN010000971">
    <property type="protein sequence ID" value="KAG0308823.1"/>
    <property type="molecule type" value="Genomic_DNA"/>
</dbReference>
<comment type="caution">
    <text evidence="2">The sequence shown here is derived from an EMBL/GenBank/DDBJ whole genome shotgun (WGS) entry which is preliminary data.</text>
</comment>
<evidence type="ECO:0000313" key="2">
    <source>
        <dbReference type="EMBL" id="KAG0308823.1"/>
    </source>
</evidence>
<name>A0A9P6QZB3_9FUNG</name>
<feature type="region of interest" description="Disordered" evidence="1">
    <location>
        <begin position="77"/>
        <end position="176"/>
    </location>
</feature>
<protein>
    <submittedName>
        <fullName evidence="2">Uncharacterized protein</fullName>
    </submittedName>
</protein>
<organism evidence="2 3">
    <name type="scientific">Linnemannia gamsii</name>
    <dbReference type="NCBI Taxonomy" id="64522"/>
    <lineage>
        <taxon>Eukaryota</taxon>
        <taxon>Fungi</taxon>
        <taxon>Fungi incertae sedis</taxon>
        <taxon>Mucoromycota</taxon>
        <taxon>Mortierellomycotina</taxon>
        <taxon>Mortierellomycetes</taxon>
        <taxon>Mortierellales</taxon>
        <taxon>Mortierellaceae</taxon>
        <taxon>Linnemannia</taxon>
    </lineage>
</organism>
<evidence type="ECO:0000313" key="3">
    <source>
        <dbReference type="Proteomes" id="UP000823405"/>
    </source>
</evidence>
<gene>
    <name evidence="2" type="ORF">BGZ97_013245</name>
</gene>
<feature type="compositionally biased region" description="Basic residues" evidence="1">
    <location>
        <begin position="263"/>
        <end position="272"/>
    </location>
</feature>
<reference evidence="2" key="1">
    <citation type="journal article" date="2020" name="Fungal Divers.">
        <title>Resolving the Mortierellaceae phylogeny through synthesis of multi-gene phylogenetics and phylogenomics.</title>
        <authorList>
            <person name="Vandepol N."/>
            <person name="Liber J."/>
            <person name="Desiro A."/>
            <person name="Na H."/>
            <person name="Kennedy M."/>
            <person name="Barry K."/>
            <person name="Grigoriev I.V."/>
            <person name="Miller A.N."/>
            <person name="O'Donnell K."/>
            <person name="Stajich J.E."/>
            <person name="Bonito G."/>
        </authorList>
    </citation>
    <scope>NUCLEOTIDE SEQUENCE</scope>
    <source>
        <strain evidence="2">NVP60</strain>
    </source>
</reference>
<feature type="compositionally biased region" description="Low complexity" evidence="1">
    <location>
        <begin position="98"/>
        <end position="110"/>
    </location>
</feature>
<accession>A0A9P6QZB3</accession>
<feature type="compositionally biased region" description="Low complexity" evidence="1">
    <location>
        <begin position="215"/>
        <end position="227"/>
    </location>
</feature>
<dbReference type="AlphaFoldDB" id="A0A9P6QZB3"/>
<feature type="region of interest" description="Disordered" evidence="1">
    <location>
        <begin position="211"/>
        <end position="232"/>
    </location>
</feature>
<proteinExistence type="predicted"/>